<proteinExistence type="predicted"/>
<evidence type="ECO:0000256" key="3">
    <source>
        <dbReference type="ARBA" id="ARBA00023163"/>
    </source>
</evidence>
<dbReference type="PANTHER" id="PTHR33572">
    <property type="entry name" value="SPORE DEVELOPMENT REGULATOR VOSA"/>
    <property type="match status" value="1"/>
</dbReference>
<dbReference type="Proteomes" id="UP000187429">
    <property type="component" value="Unassembled WGS sequence"/>
</dbReference>
<reference evidence="8" key="2">
    <citation type="submission" date="2017-01" db="EMBL/GenBank/DDBJ databases">
        <authorList>
            <person name="Wang Y."/>
            <person name="White M."/>
            <person name="Kvist S."/>
            <person name="Moncalvo J.-M."/>
        </authorList>
    </citation>
    <scope>NUCLEOTIDE SEQUENCE [LARGE SCALE GENOMIC DNA]</scope>
    <source>
        <strain evidence="8">ID-206-W2</strain>
    </source>
</reference>
<organism evidence="6 8">
    <name type="scientific">Smittium culicis</name>
    <dbReference type="NCBI Taxonomy" id="133412"/>
    <lineage>
        <taxon>Eukaryota</taxon>
        <taxon>Fungi</taxon>
        <taxon>Fungi incertae sedis</taxon>
        <taxon>Zoopagomycota</taxon>
        <taxon>Kickxellomycotina</taxon>
        <taxon>Harpellomycetes</taxon>
        <taxon>Harpellales</taxon>
        <taxon>Legeriomycetaceae</taxon>
        <taxon>Smittium</taxon>
    </lineage>
</organism>
<protein>
    <recommendedName>
        <fullName evidence="5">Velvet domain-containing protein</fullName>
    </recommendedName>
</protein>
<dbReference type="OrthoDB" id="5599552at2759"/>
<keyword evidence="8" id="KW-1185">Reference proteome</keyword>
<dbReference type="AlphaFoldDB" id="A0A1R1XGJ1"/>
<comment type="subcellular location">
    <subcellularLocation>
        <location evidence="1">Nucleus</location>
    </subcellularLocation>
</comment>
<gene>
    <name evidence="7" type="ORF">AYI69_g1630</name>
    <name evidence="6" type="ORF">AYI69_g8864</name>
</gene>
<evidence type="ECO:0000313" key="7">
    <source>
        <dbReference type="EMBL" id="OMJ28880.1"/>
    </source>
</evidence>
<reference evidence="6" key="1">
    <citation type="submission" date="2017-01" db="EMBL/GenBank/DDBJ databases">
        <authorList>
            <person name="Mah S.A."/>
            <person name="Swanson W.J."/>
            <person name="Moy G.W."/>
            <person name="Vacquier V.D."/>
        </authorList>
    </citation>
    <scope>NUCLEOTIDE SEQUENCE [LARGE SCALE GENOMIC DNA]</scope>
    <source>
        <strain evidence="6">ID-206-W2</strain>
    </source>
</reference>
<dbReference type="Gene3D" id="2.60.40.3960">
    <property type="entry name" value="Velvet domain"/>
    <property type="match status" value="1"/>
</dbReference>
<dbReference type="InterPro" id="IPR021740">
    <property type="entry name" value="Velvet"/>
</dbReference>
<dbReference type="EMBL" id="LSSM01004949">
    <property type="protein sequence ID" value="OMJ13755.1"/>
    <property type="molecule type" value="Genomic_DNA"/>
</dbReference>
<dbReference type="InterPro" id="IPR037525">
    <property type="entry name" value="Velvet_dom"/>
</dbReference>
<dbReference type="EMBL" id="LSSM01000447">
    <property type="protein sequence ID" value="OMJ28880.1"/>
    <property type="molecule type" value="Genomic_DNA"/>
</dbReference>
<comment type="caution">
    <text evidence="6">The sequence shown here is derived from an EMBL/GenBank/DDBJ whole genome shotgun (WGS) entry which is preliminary data.</text>
</comment>
<keyword evidence="3" id="KW-0804">Transcription</keyword>
<name>A0A1R1XGJ1_9FUNG</name>
<keyword evidence="4" id="KW-0539">Nucleus</keyword>
<dbReference type="PROSITE" id="PS51821">
    <property type="entry name" value="VELVET"/>
    <property type="match status" value="1"/>
</dbReference>
<dbReference type="Pfam" id="PF11754">
    <property type="entry name" value="Velvet"/>
    <property type="match status" value="1"/>
</dbReference>
<evidence type="ECO:0000259" key="5">
    <source>
        <dbReference type="PROSITE" id="PS51821"/>
    </source>
</evidence>
<evidence type="ECO:0000256" key="2">
    <source>
        <dbReference type="ARBA" id="ARBA00023015"/>
    </source>
</evidence>
<keyword evidence="2" id="KW-0805">Transcription regulation</keyword>
<evidence type="ECO:0000313" key="6">
    <source>
        <dbReference type="EMBL" id="OMJ13755.1"/>
    </source>
</evidence>
<accession>A0A1R1XGJ1</accession>
<evidence type="ECO:0000256" key="4">
    <source>
        <dbReference type="ARBA" id="ARBA00023242"/>
    </source>
</evidence>
<sequence length="165" mass="19015">MCGFGNKDRRPCTPPPILKLTVRDKNNNEVDPRTLDVSFYMAIASLTSSDGIHDIDLVKHKVMDNNTQNQSYDSNNNTDEYSVSENDSEERNFVIHPEDFFRMHSVEKGVKRDQYLKILVGNTVSTASVLFDLNGDPGIFFIFYDLSIRKDGKFKLKFSFFTLQW</sequence>
<evidence type="ECO:0000256" key="1">
    <source>
        <dbReference type="ARBA" id="ARBA00004123"/>
    </source>
</evidence>
<dbReference type="InterPro" id="IPR038491">
    <property type="entry name" value="Velvet_dom_sf"/>
</dbReference>
<dbReference type="PANTHER" id="PTHR33572:SF3">
    <property type="entry name" value="VELVET COMPLEX SUBUNIT B"/>
    <property type="match status" value="1"/>
</dbReference>
<dbReference type="GO" id="GO:0005634">
    <property type="term" value="C:nucleus"/>
    <property type="evidence" value="ECO:0007669"/>
    <property type="project" value="UniProtKB-SubCell"/>
</dbReference>
<feature type="domain" description="Velvet" evidence="5">
    <location>
        <begin position="1"/>
        <end position="165"/>
    </location>
</feature>
<evidence type="ECO:0000313" key="8">
    <source>
        <dbReference type="Proteomes" id="UP000187429"/>
    </source>
</evidence>